<comment type="caution">
    <text evidence="1">The sequence shown here is derived from an EMBL/GenBank/DDBJ whole genome shotgun (WGS) entry which is preliminary data.</text>
</comment>
<sequence length="91" mass="10352">MKKVTLQCKGMDARPHPKNGKIEKVILQCKGMYARPCSNIDKPEKVILWCKGMGARPRPKNDVVDLKLQFEDFDKLKTSTCRLAGSEDFNL</sequence>
<reference evidence="1 2" key="1">
    <citation type="journal article" date="2021" name="BMC Genomics">
        <title>Datura genome reveals duplications of psychoactive alkaloid biosynthetic genes and high mutation rate following tissue culture.</title>
        <authorList>
            <person name="Rajewski A."/>
            <person name="Carter-House D."/>
            <person name="Stajich J."/>
            <person name="Litt A."/>
        </authorList>
    </citation>
    <scope>NUCLEOTIDE SEQUENCE [LARGE SCALE GENOMIC DNA]</scope>
    <source>
        <strain evidence="1">AR-01</strain>
    </source>
</reference>
<dbReference type="Proteomes" id="UP000823775">
    <property type="component" value="Unassembled WGS sequence"/>
</dbReference>
<evidence type="ECO:0000313" key="2">
    <source>
        <dbReference type="Proteomes" id="UP000823775"/>
    </source>
</evidence>
<proteinExistence type="predicted"/>
<gene>
    <name evidence="1" type="ORF">HAX54_023203</name>
</gene>
<organism evidence="1 2">
    <name type="scientific">Datura stramonium</name>
    <name type="common">Jimsonweed</name>
    <name type="synonym">Common thornapple</name>
    <dbReference type="NCBI Taxonomy" id="4076"/>
    <lineage>
        <taxon>Eukaryota</taxon>
        <taxon>Viridiplantae</taxon>
        <taxon>Streptophyta</taxon>
        <taxon>Embryophyta</taxon>
        <taxon>Tracheophyta</taxon>
        <taxon>Spermatophyta</taxon>
        <taxon>Magnoliopsida</taxon>
        <taxon>eudicotyledons</taxon>
        <taxon>Gunneridae</taxon>
        <taxon>Pentapetalae</taxon>
        <taxon>asterids</taxon>
        <taxon>lamiids</taxon>
        <taxon>Solanales</taxon>
        <taxon>Solanaceae</taxon>
        <taxon>Solanoideae</taxon>
        <taxon>Datureae</taxon>
        <taxon>Datura</taxon>
    </lineage>
</organism>
<keyword evidence="2" id="KW-1185">Reference proteome</keyword>
<name>A0ABS8S508_DATST</name>
<evidence type="ECO:0000313" key="1">
    <source>
        <dbReference type="EMBL" id="MCD7454007.1"/>
    </source>
</evidence>
<protein>
    <submittedName>
        <fullName evidence="1">Uncharacterized protein</fullName>
    </submittedName>
</protein>
<accession>A0ABS8S508</accession>
<dbReference type="EMBL" id="JACEIK010000281">
    <property type="protein sequence ID" value="MCD7454007.1"/>
    <property type="molecule type" value="Genomic_DNA"/>
</dbReference>